<dbReference type="RefSeq" id="WP_072480468.1">
    <property type="nucleotide sequence ID" value="NZ_FPJG01000006.1"/>
</dbReference>
<reference evidence="4" key="1">
    <citation type="submission" date="2016-11" db="EMBL/GenBank/DDBJ databases">
        <authorList>
            <person name="Varghese N."/>
            <person name="Submissions S."/>
        </authorList>
    </citation>
    <scope>NUCLEOTIDE SEQUENCE [LARGE SCALE GENOMIC DNA]</scope>
    <source>
        <strain evidence="4">DSM 44671</strain>
    </source>
</reference>
<dbReference type="STRING" id="546364.SAMN04489730_7287"/>
<feature type="transmembrane region" description="Helical" evidence="2">
    <location>
        <begin position="106"/>
        <end position="124"/>
    </location>
</feature>
<evidence type="ECO:0000313" key="3">
    <source>
        <dbReference type="EMBL" id="SFW89584.1"/>
    </source>
</evidence>
<keyword evidence="2" id="KW-1133">Transmembrane helix</keyword>
<dbReference type="AlphaFoldDB" id="A0A1K1SZ02"/>
<evidence type="ECO:0000256" key="2">
    <source>
        <dbReference type="SAM" id="Phobius"/>
    </source>
</evidence>
<keyword evidence="2" id="KW-0812">Transmembrane</keyword>
<protein>
    <recommendedName>
        <fullName evidence="5">NPCBM/NEW2 domain-containing protein</fullName>
    </recommendedName>
</protein>
<sequence>MTETDLSRDVVSVLSHYLRRRAEGGNAAYDASLEELLGQVQARFSEPFLAEVLARFTERPSGPVETDAMRLYLSQEIAGDGDFARQLRSALGGRKAGKVKKSRKRWVVAALGVVVLLAAVFVAARLTQSPTQQVVAAPTTVTATPAAQPSTSAAPTSATESAPETTTTGETAGAAVPGDGSSVPKGSPVSLLDLPLTNNEWHVQHGDHDVQLTQYPNSLWNMLATCNSSAYRGEQQFRLKNFTRLEVKAVGTDSTASPDLAVKFEVFLNDDGVNAKQAVVVNPGETKTFSVDLPENVFALKLRTSFTTAAGKPCRSGNAVWGSPYVVAAGR</sequence>
<feature type="compositionally biased region" description="Low complexity" evidence="1">
    <location>
        <begin position="144"/>
        <end position="178"/>
    </location>
</feature>
<keyword evidence="4" id="KW-1185">Reference proteome</keyword>
<keyword evidence="2" id="KW-0472">Membrane</keyword>
<organism evidence="3 4">
    <name type="scientific">Amycolatopsis australiensis</name>
    <dbReference type="NCBI Taxonomy" id="546364"/>
    <lineage>
        <taxon>Bacteria</taxon>
        <taxon>Bacillati</taxon>
        <taxon>Actinomycetota</taxon>
        <taxon>Actinomycetes</taxon>
        <taxon>Pseudonocardiales</taxon>
        <taxon>Pseudonocardiaceae</taxon>
        <taxon>Amycolatopsis</taxon>
    </lineage>
</organism>
<evidence type="ECO:0000313" key="4">
    <source>
        <dbReference type="Proteomes" id="UP000182740"/>
    </source>
</evidence>
<accession>A0A1K1SZ02</accession>
<evidence type="ECO:0008006" key="5">
    <source>
        <dbReference type="Google" id="ProtNLM"/>
    </source>
</evidence>
<gene>
    <name evidence="3" type="ORF">SAMN04489730_7287</name>
</gene>
<evidence type="ECO:0000256" key="1">
    <source>
        <dbReference type="SAM" id="MobiDB-lite"/>
    </source>
</evidence>
<dbReference type="EMBL" id="FPJG01000006">
    <property type="protein sequence ID" value="SFW89584.1"/>
    <property type="molecule type" value="Genomic_DNA"/>
</dbReference>
<feature type="region of interest" description="Disordered" evidence="1">
    <location>
        <begin position="144"/>
        <end position="189"/>
    </location>
</feature>
<proteinExistence type="predicted"/>
<dbReference type="OrthoDB" id="3682046at2"/>
<name>A0A1K1SZ02_9PSEU</name>
<dbReference type="Proteomes" id="UP000182740">
    <property type="component" value="Unassembled WGS sequence"/>
</dbReference>